<feature type="non-terminal residue" evidence="2">
    <location>
        <position position="1"/>
    </location>
</feature>
<dbReference type="GeneID" id="63817397"/>
<feature type="compositionally biased region" description="Polar residues" evidence="1">
    <location>
        <begin position="36"/>
        <end position="45"/>
    </location>
</feature>
<evidence type="ECO:0000256" key="1">
    <source>
        <dbReference type="SAM" id="MobiDB-lite"/>
    </source>
</evidence>
<accession>A0A2T5M7K4</accession>
<evidence type="ECO:0000313" key="2">
    <source>
        <dbReference type="EMBL" id="PTU24519.1"/>
    </source>
</evidence>
<gene>
    <name evidence="2" type="ORF">P175DRAFT_0553805</name>
</gene>
<feature type="compositionally biased region" description="Polar residues" evidence="1">
    <location>
        <begin position="1"/>
        <end position="22"/>
    </location>
</feature>
<dbReference type="AlphaFoldDB" id="A0A2T5M7K4"/>
<reference evidence="2 3" key="1">
    <citation type="journal article" date="2018" name="Proc. Natl. Acad. Sci. U.S.A.">
        <title>Linking secondary metabolites to gene clusters through genome sequencing of six diverse Aspergillus species.</title>
        <authorList>
            <person name="Kaerboelling I."/>
            <person name="Vesth T.C."/>
            <person name="Frisvad J.C."/>
            <person name="Nybo J.L."/>
            <person name="Theobald S."/>
            <person name="Kuo A."/>
            <person name="Bowyer P."/>
            <person name="Matsuda Y."/>
            <person name="Mondo S."/>
            <person name="Lyhne E.K."/>
            <person name="Kogle M.E."/>
            <person name="Clum A."/>
            <person name="Lipzen A."/>
            <person name="Salamov A."/>
            <person name="Ngan C.Y."/>
            <person name="Daum C."/>
            <person name="Chiniquy J."/>
            <person name="Barry K."/>
            <person name="LaButti K."/>
            <person name="Haridas S."/>
            <person name="Simmons B.A."/>
            <person name="Magnuson J.K."/>
            <person name="Mortensen U.H."/>
            <person name="Larsen T.O."/>
            <person name="Grigoriev I.V."/>
            <person name="Baker S.E."/>
            <person name="Andersen M.R."/>
        </authorList>
    </citation>
    <scope>NUCLEOTIDE SEQUENCE [LARGE SCALE GENOMIC DNA]</scope>
    <source>
        <strain evidence="2 3">IBT 24754</strain>
    </source>
</reference>
<name>A0A2T5M7K4_9EURO</name>
<comment type="caution">
    <text evidence="2">The sequence shown here is derived from an EMBL/GenBank/DDBJ whole genome shotgun (WGS) entry which is preliminary data.</text>
</comment>
<dbReference type="RefSeq" id="XP_040755911.1">
    <property type="nucleotide sequence ID" value="XM_040900513.1"/>
</dbReference>
<protein>
    <submittedName>
        <fullName evidence="2">Uncharacterized protein</fullName>
    </submittedName>
</protein>
<proteinExistence type="predicted"/>
<dbReference type="Proteomes" id="UP000244073">
    <property type="component" value="Unassembled WGS sequence"/>
</dbReference>
<dbReference type="VEuPathDB" id="FungiDB:P175DRAFT_0553805"/>
<feature type="region of interest" description="Disordered" evidence="1">
    <location>
        <begin position="1"/>
        <end position="57"/>
    </location>
</feature>
<evidence type="ECO:0000313" key="3">
    <source>
        <dbReference type="Proteomes" id="UP000244073"/>
    </source>
</evidence>
<dbReference type="EMBL" id="MSFN02000001">
    <property type="protein sequence ID" value="PTU24519.1"/>
    <property type="molecule type" value="Genomic_DNA"/>
</dbReference>
<organism evidence="2 3">
    <name type="scientific">Aspergillus ochraceoroseus IBT 24754</name>
    <dbReference type="NCBI Taxonomy" id="1392256"/>
    <lineage>
        <taxon>Eukaryota</taxon>
        <taxon>Fungi</taxon>
        <taxon>Dikarya</taxon>
        <taxon>Ascomycota</taxon>
        <taxon>Pezizomycotina</taxon>
        <taxon>Eurotiomycetes</taxon>
        <taxon>Eurotiomycetidae</taxon>
        <taxon>Eurotiales</taxon>
        <taxon>Aspergillaceae</taxon>
        <taxon>Aspergillus</taxon>
        <taxon>Aspergillus subgen. Nidulantes</taxon>
    </lineage>
</organism>
<sequence length="57" mass="5700">AWFKSGSATRSSGTQPSPSTYSGLAGLNPALAPIQPSGTQPSPSTYLGLAGLPNPRT</sequence>